<evidence type="ECO:0000256" key="1">
    <source>
        <dbReference type="SAM" id="Phobius"/>
    </source>
</evidence>
<feature type="domain" description="CBU-0592-like" evidence="2">
    <location>
        <begin position="9"/>
        <end position="80"/>
    </location>
</feature>
<feature type="transmembrane region" description="Helical" evidence="1">
    <location>
        <begin position="6"/>
        <end position="26"/>
    </location>
</feature>
<evidence type="ECO:0000313" key="4">
    <source>
        <dbReference type="Proteomes" id="UP000501600"/>
    </source>
</evidence>
<name>A0A6H2DPY8_9SPHN</name>
<protein>
    <recommendedName>
        <fullName evidence="2">CBU-0592-like domain-containing protein</fullName>
    </recommendedName>
</protein>
<dbReference type="AlphaFoldDB" id="A0A6H2DPY8"/>
<gene>
    <name evidence="3" type="ORF">HF685_13620</name>
</gene>
<accession>A0A6H2DPY8</accession>
<dbReference type="Proteomes" id="UP000501600">
    <property type="component" value="Chromosome"/>
</dbReference>
<reference evidence="3 4" key="1">
    <citation type="submission" date="2020-04" db="EMBL/GenBank/DDBJ databases">
        <title>Genome sequence for Sphingorhabdus sp. strain M1.</title>
        <authorList>
            <person name="Park S.-J."/>
        </authorList>
    </citation>
    <scope>NUCLEOTIDE SEQUENCE [LARGE SCALE GENOMIC DNA]</scope>
    <source>
        <strain evidence="3 4">JK6</strain>
    </source>
</reference>
<dbReference type="KEGG" id="phao:HF685_13620"/>
<keyword evidence="1" id="KW-1133">Transmembrane helix</keyword>
<sequence>MDWMKIAVEVIGWSGALMLLGGYGLLTAGKIAANSRMYQGLNVIGALCFIINSGYNGAIPSATVNVIWMAIGLASFWQLAKHLPESPRP</sequence>
<dbReference type="NCBIfam" id="NF047864">
    <property type="entry name" value="CBU_0592_membra"/>
    <property type="match status" value="1"/>
</dbReference>
<evidence type="ECO:0000259" key="2">
    <source>
        <dbReference type="Pfam" id="PF26604"/>
    </source>
</evidence>
<keyword evidence="4" id="KW-1185">Reference proteome</keyword>
<evidence type="ECO:0000313" key="3">
    <source>
        <dbReference type="EMBL" id="QJB70197.1"/>
    </source>
</evidence>
<dbReference type="InterPro" id="IPR058058">
    <property type="entry name" value="CBU_0592-like"/>
</dbReference>
<organism evidence="3 4">
    <name type="scientific">Parasphingorhabdus halotolerans</name>
    <dbReference type="NCBI Taxonomy" id="2725558"/>
    <lineage>
        <taxon>Bacteria</taxon>
        <taxon>Pseudomonadati</taxon>
        <taxon>Pseudomonadota</taxon>
        <taxon>Alphaproteobacteria</taxon>
        <taxon>Sphingomonadales</taxon>
        <taxon>Sphingomonadaceae</taxon>
        <taxon>Parasphingorhabdus</taxon>
    </lineage>
</organism>
<keyword evidence="1" id="KW-0472">Membrane</keyword>
<dbReference type="EMBL" id="CP051217">
    <property type="protein sequence ID" value="QJB70197.1"/>
    <property type="molecule type" value="Genomic_DNA"/>
</dbReference>
<proteinExistence type="predicted"/>
<dbReference type="Pfam" id="PF26604">
    <property type="entry name" value="CBU_0592"/>
    <property type="match status" value="1"/>
</dbReference>
<keyword evidence="1" id="KW-0812">Transmembrane</keyword>
<dbReference type="RefSeq" id="WP_168820463.1">
    <property type="nucleotide sequence ID" value="NZ_CP051217.1"/>
</dbReference>